<feature type="domain" description="AMP-dependent synthetase/ligase" evidence="5">
    <location>
        <begin position="18"/>
        <end position="407"/>
    </location>
</feature>
<name>A0A0S4TUE8_RALSL</name>
<dbReference type="SUPFAM" id="SSF56801">
    <property type="entry name" value="Acetyl-CoA synthetase-like"/>
    <property type="match status" value="1"/>
</dbReference>
<dbReference type="CDD" id="cd05931">
    <property type="entry name" value="FAAL"/>
    <property type="match status" value="1"/>
</dbReference>
<accession>A0A0S4TUE8</accession>
<dbReference type="GO" id="GO:0071766">
    <property type="term" value="P:Actinobacterium-type cell wall biogenesis"/>
    <property type="evidence" value="ECO:0007669"/>
    <property type="project" value="UniProtKB-ARBA"/>
</dbReference>
<evidence type="ECO:0000256" key="1">
    <source>
        <dbReference type="ARBA" id="ARBA00006432"/>
    </source>
</evidence>
<dbReference type="Gene3D" id="3.40.50.12780">
    <property type="entry name" value="N-terminal domain of ligase-like"/>
    <property type="match status" value="1"/>
</dbReference>
<reference evidence="7" key="1">
    <citation type="submission" date="2015-10" db="EMBL/GenBank/DDBJ databases">
        <authorList>
            <person name="Gilbert D.G."/>
        </authorList>
    </citation>
    <scope>NUCLEOTIDE SEQUENCE</scope>
    <source>
        <strain evidence="7">Phyl III-seqv23</strain>
    </source>
</reference>
<evidence type="ECO:0000256" key="4">
    <source>
        <dbReference type="ARBA" id="ARBA00023098"/>
    </source>
</evidence>
<dbReference type="GO" id="GO:0006633">
    <property type="term" value="P:fatty acid biosynthetic process"/>
    <property type="evidence" value="ECO:0007669"/>
    <property type="project" value="TreeGrafter"/>
</dbReference>
<evidence type="ECO:0000259" key="5">
    <source>
        <dbReference type="Pfam" id="PF00501"/>
    </source>
</evidence>
<protein>
    <submittedName>
        <fullName evidence="7">AMP-dependent synthetase and ligase</fullName>
    </submittedName>
    <submittedName>
        <fullName evidence="8">Fatty acyl-AMP ligase</fullName>
    </submittedName>
</protein>
<dbReference type="InterPro" id="IPR042099">
    <property type="entry name" value="ANL_N_sf"/>
</dbReference>
<feature type="domain" description="AMP-binding enzyme C-terminal" evidence="6">
    <location>
        <begin position="453"/>
        <end position="566"/>
    </location>
</feature>
<proteinExistence type="inferred from homology"/>
<dbReference type="InterPro" id="IPR040097">
    <property type="entry name" value="FAAL/FAAC"/>
</dbReference>
<evidence type="ECO:0000313" key="9">
    <source>
        <dbReference type="Proteomes" id="UP000310553"/>
    </source>
</evidence>
<dbReference type="Gene3D" id="3.30.300.30">
    <property type="match status" value="1"/>
</dbReference>
<dbReference type="GO" id="GO:0016874">
    <property type="term" value="F:ligase activity"/>
    <property type="evidence" value="ECO:0007669"/>
    <property type="project" value="UniProtKB-KW"/>
</dbReference>
<dbReference type="FunFam" id="3.40.50.12780:FF:000013">
    <property type="entry name" value="Long-chain-fatty-acid--AMP ligase FadD32"/>
    <property type="match status" value="1"/>
</dbReference>
<dbReference type="AlphaFoldDB" id="A0A0S4TUE8"/>
<dbReference type="Proteomes" id="UP000310553">
    <property type="component" value="Chromosome"/>
</dbReference>
<evidence type="ECO:0000256" key="2">
    <source>
        <dbReference type="ARBA" id="ARBA00022598"/>
    </source>
</evidence>
<dbReference type="InterPro" id="IPR025110">
    <property type="entry name" value="AMP-bd_C"/>
</dbReference>
<dbReference type="PANTHER" id="PTHR22754:SF32">
    <property type="entry name" value="DISCO-INTERACTING PROTEIN 2"/>
    <property type="match status" value="1"/>
</dbReference>
<keyword evidence="2 7" id="KW-0436">Ligase</keyword>
<dbReference type="InterPro" id="IPR045851">
    <property type="entry name" value="AMP-bd_C_sf"/>
</dbReference>
<comment type="similarity">
    <text evidence="1">Belongs to the ATP-dependent AMP-binding enzyme family.</text>
</comment>
<gene>
    <name evidence="8" type="ORF">E7Z57_04500</name>
    <name evidence="7" type="ORF">RUN39_v1_610011</name>
</gene>
<dbReference type="InterPro" id="IPR000873">
    <property type="entry name" value="AMP-dep_synth/lig_dom"/>
</dbReference>
<organism evidence="7">
    <name type="scientific">Ralstonia solanacearum</name>
    <name type="common">Pseudomonas solanacearum</name>
    <dbReference type="NCBI Taxonomy" id="305"/>
    <lineage>
        <taxon>Bacteria</taxon>
        <taxon>Pseudomonadati</taxon>
        <taxon>Pseudomonadota</taxon>
        <taxon>Betaproteobacteria</taxon>
        <taxon>Burkholderiales</taxon>
        <taxon>Burkholderiaceae</taxon>
        <taxon>Ralstonia</taxon>
        <taxon>Ralstonia solanacearum species complex</taxon>
    </lineage>
</organism>
<keyword evidence="4" id="KW-0443">Lipid metabolism</keyword>
<sequence>MSGYSTIADCLDHHSSIAPQRLAYRFLPDSDDSIIELNYGELRARVLAIAGALQSRIPPGQRVLLLLPSGIEFIEMFLACLYAGVIAVPLYPPRPNQNFGRLATVRAGAAPALAIATAAQLPGLVARCDADLAAAPLAWASVEELRGAAAPFRAAPPTPDDIAFIQYTSGSTAAPKGVVLTHRNIMHNQAQIQRAFRHDTTDHVMGWLPVFHDMGLIGNILQPLYLGIGCTLMSHLSFLQRPVRWLQAISTYRATTSGGPNFAFQLCVQRVSEAQKDGLDLSHWRLAFCGAEVVRPETVRQFAEAFAPCGFDATAFYPCYGLAEATLFVAGAATRRAPQVRSWSASALTRGEAVAAPHTDDDRPLIACGSAIDADLRIVDPETMQALPSGHVGEIWVCGDSVAAGYWRNDTLTIETFRARTASSPGDGPYLRTGDLGFVDADGELFVTGRLKDLIIIRGRNHVPTDIEATVEQVNPSFRQGGCAAFAIDIAGREQLVVAQEIEREHRQRADLASALDAVREQVTRVHGISVHDLVLIRHGALPRTSSGKIQRHLCAQRYIDGTLNDAARRRTPAAIPPLMNVNRTLT</sequence>
<dbReference type="EMBL" id="CP039339">
    <property type="protein sequence ID" value="QCX48420.1"/>
    <property type="molecule type" value="Genomic_DNA"/>
</dbReference>
<dbReference type="EMBL" id="LN899819">
    <property type="protein sequence ID" value="CUV13703.1"/>
    <property type="molecule type" value="Genomic_DNA"/>
</dbReference>
<dbReference type="Pfam" id="PF23024">
    <property type="entry name" value="AMP-dom_DIP2-like"/>
    <property type="match status" value="1"/>
</dbReference>
<evidence type="ECO:0000313" key="7">
    <source>
        <dbReference type="EMBL" id="CUV13703.1"/>
    </source>
</evidence>
<dbReference type="PANTHER" id="PTHR22754">
    <property type="entry name" value="DISCO-INTERACTING PROTEIN 2 DIP2 -RELATED"/>
    <property type="match status" value="1"/>
</dbReference>
<keyword evidence="3" id="KW-0276">Fatty acid metabolism</keyword>
<evidence type="ECO:0000313" key="8">
    <source>
        <dbReference type="EMBL" id="QCX48420.1"/>
    </source>
</evidence>
<reference evidence="8 9" key="2">
    <citation type="submission" date="2019-04" db="EMBL/GenBank/DDBJ databases">
        <title>Complete Genome of UW386 and Higher Quality Genome of UW700.</title>
        <authorList>
            <person name="Jacobs J."/>
            <person name="Perez A."/>
            <person name="Steidl O."/>
            <person name="Allen C."/>
        </authorList>
    </citation>
    <scope>NUCLEOTIDE SEQUENCE [LARGE SCALE GENOMIC DNA]</scope>
    <source>
        <strain evidence="8 9">UW386</strain>
    </source>
</reference>
<evidence type="ECO:0000259" key="6">
    <source>
        <dbReference type="Pfam" id="PF23024"/>
    </source>
</evidence>
<dbReference type="Pfam" id="PF00501">
    <property type="entry name" value="AMP-binding"/>
    <property type="match status" value="1"/>
</dbReference>
<dbReference type="GO" id="GO:0070566">
    <property type="term" value="F:adenylyltransferase activity"/>
    <property type="evidence" value="ECO:0007669"/>
    <property type="project" value="TreeGrafter"/>
</dbReference>
<evidence type="ECO:0000256" key="3">
    <source>
        <dbReference type="ARBA" id="ARBA00022832"/>
    </source>
</evidence>
<dbReference type="GO" id="GO:0005886">
    <property type="term" value="C:plasma membrane"/>
    <property type="evidence" value="ECO:0007669"/>
    <property type="project" value="TreeGrafter"/>
</dbReference>